<comment type="caution">
    <text evidence="3">The sequence shown here is derived from an EMBL/GenBank/DDBJ whole genome shotgun (WGS) entry which is preliminary data.</text>
</comment>
<dbReference type="Proteomes" id="UP000297907">
    <property type="component" value="Unassembled WGS sequence"/>
</dbReference>
<evidence type="ECO:0000313" key="4">
    <source>
        <dbReference type="Proteomes" id="UP000297907"/>
    </source>
</evidence>
<dbReference type="Pfam" id="PF11258">
    <property type="entry name" value="DUF3048"/>
    <property type="match status" value="1"/>
</dbReference>
<dbReference type="Pfam" id="PF17479">
    <property type="entry name" value="DUF3048_C"/>
    <property type="match status" value="1"/>
</dbReference>
<dbReference type="InterPro" id="IPR023158">
    <property type="entry name" value="YerB-like_sf"/>
</dbReference>
<organism evidence="3 4">
    <name type="scientific">Cryobacterium adonitolivorans</name>
    <dbReference type="NCBI Taxonomy" id="1259189"/>
    <lineage>
        <taxon>Bacteria</taxon>
        <taxon>Bacillati</taxon>
        <taxon>Actinomycetota</taxon>
        <taxon>Actinomycetes</taxon>
        <taxon>Micrococcales</taxon>
        <taxon>Microbacteriaceae</taxon>
        <taxon>Cryobacterium</taxon>
    </lineage>
</organism>
<dbReference type="InterPro" id="IPR035328">
    <property type="entry name" value="DUF3048_C"/>
</dbReference>
<name>A0A4R8WA65_9MICO</name>
<feature type="domain" description="DUF3048" evidence="1">
    <location>
        <begin position="67"/>
        <end position="193"/>
    </location>
</feature>
<sequence>MTAFRMTPAAARRSRSRSGLRAPRAAGLVVAGLCLGLGFVGCAAPLPGGTTPSANPTPQPGVMPLRGMPVDPSAAENPSLAVKIDNHPAARPQIGLERADLVFEELVEGGLTRYAALWHSDVPESVGPVRSIRPMDPEILGSFGGIVAYSGGQPQFVDQMKAAPLLNVSFDDDSEGLFVRADDRDSPHDVVLAAAETVALHSDLAPPPRQFDYADSAAEATAALAGDPTTGIVTRFSESNGRAWAWDPAAPAYLRSQDGAADLDTAGAQLRATNVVVLRVEVDRGSDVPRTILSGSGEAWVSTSGSTMPVTWFKDAAAAPIRLADADGATVELAPGNTWIELVPADDGSVELVL</sequence>
<dbReference type="AlphaFoldDB" id="A0A4R8WA65"/>
<feature type="domain" description="DUF3048" evidence="2">
    <location>
        <begin position="234"/>
        <end position="340"/>
    </location>
</feature>
<dbReference type="Gene3D" id="3.50.90.10">
    <property type="entry name" value="YerB-like"/>
    <property type="match status" value="1"/>
</dbReference>
<keyword evidence="4" id="KW-1185">Reference proteome</keyword>
<dbReference type="InterPro" id="IPR021416">
    <property type="entry name" value="DUF3048_N"/>
</dbReference>
<dbReference type="EMBL" id="SOFL01000012">
    <property type="protein sequence ID" value="TFC04787.1"/>
    <property type="molecule type" value="Genomic_DNA"/>
</dbReference>
<accession>A0A4R8WA65</accession>
<gene>
    <name evidence="3" type="ORF">E3O42_04615</name>
</gene>
<evidence type="ECO:0000259" key="2">
    <source>
        <dbReference type="Pfam" id="PF17479"/>
    </source>
</evidence>
<evidence type="ECO:0000313" key="3">
    <source>
        <dbReference type="EMBL" id="TFC04787.1"/>
    </source>
</evidence>
<reference evidence="3 4" key="1">
    <citation type="submission" date="2019-03" db="EMBL/GenBank/DDBJ databases">
        <title>Genomics of glacier-inhabiting Cryobacterium strains.</title>
        <authorList>
            <person name="Liu Q."/>
            <person name="Xin Y.-H."/>
        </authorList>
    </citation>
    <scope>NUCLEOTIDE SEQUENCE [LARGE SCALE GENOMIC DNA]</scope>
    <source>
        <strain evidence="3 4">RHLS22-1</strain>
    </source>
</reference>
<proteinExistence type="predicted"/>
<dbReference type="SUPFAM" id="SSF159774">
    <property type="entry name" value="YerB-like"/>
    <property type="match status" value="1"/>
</dbReference>
<dbReference type="OrthoDB" id="9779102at2"/>
<protein>
    <submittedName>
        <fullName evidence="3">DUF3048 domain-containing protein</fullName>
    </submittedName>
</protein>
<evidence type="ECO:0000259" key="1">
    <source>
        <dbReference type="Pfam" id="PF11258"/>
    </source>
</evidence>